<gene>
    <name evidence="1" type="ORF">JM93_03133</name>
</gene>
<reference evidence="1 2" key="1">
    <citation type="submission" date="2019-07" db="EMBL/GenBank/DDBJ databases">
        <title>Genomic Encyclopedia of Archaeal and Bacterial Type Strains, Phase II (KMG-II): from individual species to whole genera.</title>
        <authorList>
            <person name="Goeker M."/>
        </authorList>
    </citation>
    <scope>NUCLEOTIDE SEQUENCE [LARGE SCALE GENOMIC DNA]</scope>
    <source>
        <strain evidence="1 2">ATCC BAA-252</strain>
    </source>
</reference>
<protein>
    <submittedName>
        <fullName evidence="1">Uncharacterized protein</fullName>
    </submittedName>
</protein>
<evidence type="ECO:0000313" key="1">
    <source>
        <dbReference type="EMBL" id="TWI84797.1"/>
    </source>
</evidence>
<organism evidence="1 2">
    <name type="scientific">Roseibium hamelinense</name>
    <dbReference type="NCBI Taxonomy" id="150831"/>
    <lineage>
        <taxon>Bacteria</taxon>
        <taxon>Pseudomonadati</taxon>
        <taxon>Pseudomonadota</taxon>
        <taxon>Alphaproteobacteria</taxon>
        <taxon>Hyphomicrobiales</taxon>
        <taxon>Stappiaceae</taxon>
        <taxon>Roseibium</taxon>
    </lineage>
</organism>
<evidence type="ECO:0000313" key="2">
    <source>
        <dbReference type="Proteomes" id="UP000320593"/>
    </source>
</evidence>
<name>A0A562STW9_9HYPH</name>
<accession>A0A562STW9</accession>
<sequence length="66" mass="7582">MGIDKIEFASTHGVDDRSDLMIWKKFLDDDQHFVVMVKESQDAVLVNVEDGTSWGEFVNSDPFWFG</sequence>
<dbReference type="Proteomes" id="UP000320593">
    <property type="component" value="Unassembled WGS sequence"/>
</dbReference>
<dbReference type="EMBL" id="VLLF01000007">
    <property type="protein sequence ID" value="TWI84797.1"/>
    <property type="molecule type" value="Genomic_DNA"/>
</dbReference>
<comment type="caution">
    <text evidence="1">The sequence shown here is derived from an EMBL/GenBank/DDBJ whole genome shotgun (WGS) entry which is preliminary data.</text>
</comment>
<dbReference type="RefSeq" id="WP_145345072.1">
    <property type="nucleotide sequence ID" value="NZ_SMLY01000069.1"/>
</dbReference>
<keyword evidence="2" id="KW-1185">Reference proteome</keyword>
<proteinExistence type="predicted"/>
<dbReference type="AlphaFoldDB" id="A0A562STW9"/>